<dbReference type="SUPFAM" id="SSF57959">
    <property type="entry name" value="Leucine zipper domain"/>
    <property type="match status" value="1"/>
</dbReference>
<dbReference type="AlphaFoldDB" id="A0A9P4J9B3"/>
<feature type="region of interest" description="Disordered" evidence="1">
    <location>
        <begin position="142"/>
        <end position="163"/>
    </location>
</feature>
<dbReference type="GO" id="GO:0003700">
    <property type="term" value="F:DNA-binding transcription factor activity"/>
    <property type="evidence" value="ECO:0007669"/>
    <property type="project" value="InterPro"/>
</dbReference>
<comment type="caution">
    <text evidence="3">The sequence shown here is derived from an EMBL/GenBank/DDBJ whole genome shotgun (WGS) entry which is preliminary data.</text>
</comment>
<feature type="region of interest" description="Disordered" evidence="1">
    <location>
        <begin position="15"/>
        <end position="38"/>
    </location>
</feature>
<dbReference type="EMBL" id="ML996081">
    <property type="protein sequence ID" value="KAF2157703.1"/>
    <property type="molecule type" value="Genomic_DNA"/>
</dbReference>
<reference evidence="3" key="1">
    <citation type="journal article" date="2020" name="Stud. Mycol.">
        <title>101 Dothideomycetes genomes: a test case for predicting lifestyles and emergence of pathogens.</title>
        <authorList>
            <person name="Haridas S."/>
            <person name="Albert R."/>
            <person name="Binder M."/>
            <person name="Bloem J."/>
            <person name="Labutti K."/>
            <person name="Salamov A."/>
            <person name="Andreopoulos B."/>
            <person name="Baker S."/>
            <person name="Barry K."/>
            <person name="Bills G."/>
            <person name="Bluhm B."/>
            <person name="Cannon C."/>
            <person name="Castanera R."/>
            <person name="Culley D."/>
            <person name="Daum C."/>
            <person name="Ezra D."/>
            <person name="Gonzalez J."/>
            <person name="Henrissat B."/>
            <person name="Kuo A."/>
            <person name="Liang C."/>
            <person name="Lipzen A."/>
            <person name="Lutzoni F."/>
            <person name="Magnuson J."/>
            <person name="Mondo S."/>
            <person name="Nolan M."/>
            <person name="Ohm R."/>
            <person name="Pangilinan J."/>
            <person name="Park H.-J."/>
            <person name="Ramirez L."/>
            <person name="Alfaro M."/>
            <person name="Sun H."/>
            <person name="Tritt A."/>
            <person name="Yoshinaga Y."/>
            <person name="Zwiers L.-H."/>
            <person name="Turgeon B."/>
            <person name="Goodwin S."/>
            <person name="Spatafora J."/>
            <person name="Crous P."/>
            <person name="Grigoriev I."/>
        </authorList>
    </citation>
    <scope>NUCLEOTIDE SEQUENCE</scope>
    <source>
        <strain evidence="3">CBS 260.36</strain>
    </source>
</reference>
<feature type="compositionally biased region" description="Low complexity" evidence="1">
    <location>
        <begin position="109"/>
        <end position="118"/>
    </location>
</feature>
<dbReference type="InterPro" id="IPR052635">
    <property type="entry name" value="Sec_Metab_Biosynth_Reg"/>
</dbReference>
<feature type="domain" description="BZIP" evidence="2">
    <location>
        <begin position="49"/>
        <end position="64"/>
    </location>
</feature>
<dbReference type="PANTHER" id="PTHR39607">
    <property type="entry name" value="XANTHOCILLIN BIOSYNTHESIS CLUSTER TRANSCRIPTION FACTOR XANC-RELATED"/>
    <property type="match status" value="1"/>
</dbReference>
<organism evidence="3 4">
    <name type="scientific">Myriangium duriaei CBS 260.36</name>
    <dbReference type="NCBI Taxonomy" id="1168546"/>
    <lineage>
        <taxon>Eukaryota</taxon>
        <taxon>Fungi</taxon>
        <taxon>Dikarya</taxon>
        <taxon>Ascomycota</taxon>
        <taxon>Pezizomycotina</taxon>
        <taxon>Dothideomycetes</taxon>
        <taxon>Dothideomycetidae</taxon>
        <taxon>Myriangiales</taxon>
        <taxon>Myriangiaceae</taxon>
        <taxon>Myriangium</taxon>
    </lineage>
</organism>
<dbReference type="PROSITE" id="PS00036">
    <property type="entry name" value="BZIP_BASIC"/>
    <property type="match status" value="1"/>
</dbReference>
<dbReference type="InterPro" id="IPR046347">
    <property type="entry name" value="bZIP_sf"/>
</dbReference>
<feature type="compositionally biased region" description="Low complexity" evidence="1">
    <location>
        <begin position="77"/>
        <end position="91"/>
    </location>
</feature>
<dbReference type="CDD" id="cd14688">
    <property type="entry name" value="bZIP_YAP"/>
    <property type="match status" value="1"/>
</dbReference>
<dbReference type="InterPro" id="IPR004827">
    <property type="entry name" value="bZIP"/>
</dbReference>
<sequence length="298" mass="33167">MTMMEHRRTSCYTYGNTTREGATQHTSSAFSASAQPNEDWTKISDLAERRRIQNRIAQRNYRKKLKKRLEDLERKAASTSASPEPSPAEVPTKVEKSKTKSGVSKRRSSPASRRQPASTPLQPSATVGEDWSMFSNQYTRQISTSPPPFEFPTLNSFPTPPSPQLPNGNFSCLPGATADYGLDNSFQYMPYSQPYDSSSQFQWQDKTLPVKQESLFDNSTGPFNLPPFFPHGPVDMAFSSSLPDAVFTDSSFTEPSLTPELCDFYERSSAGSPGDHNTFPQTPLMLPLSPPFSTGFDQ</sequence>
<keyword evidence="4" id="KW-1185">Reference proteome</keyword>
<evidence type="ECO:0000259" key="2">
    <source>
        <dbReference type="PROSITE" id="PS00036"/>
    </source>
</evidence>
<feature type="region of interest" description="Disordered" evidence="1">
    <location>
        <begin position="269"/>
        <end position="298"/>
    </location>
</feature>
<dbReference type="Gene3D" id="1.20.5.170">
    <property type="match status" value="1"/>
</dbReference>
<evidence type="ECO:0000313" key="4">
    <source>
        <dbReference type="Proteomes" id="UP000799439"/>
    </source>
</evidence>
<accession>A0A9P4J9B3</accession>
<name>A0A9P4J9B3_9PEZI</name>
<gene>
    <name evidence="3" type="ORF">K461DRAFT_273925</name>
</gene>
<dbReference type="OrthoDB" id="194358at2759"/>
<dbReference type="Proteomes" id="UP000799439">
    <property type="component" value="Unassembled WGS sequence"/>
</dbReference>
<feature type="region of interest" description="Disordered" evidence="1">
    <location>
        <begin position="53"/>
        <end position="129"/>
    </location>
</feature>
<proteinExistence type="predicted"/>
<protein>
    <recommendedName>
        <fullName evidence="2">BZIP domain-containing protein</fullName>
    </recommendedName>
</protein>
<evidence type="ECO:0000313" key="3">
    <source>
        <dbReference type="EMBL" id="KAF2157703.1"/>
    </source>
</evidence>
<evidence type="ECO:0000256" key="1">
    <source>
        <dbReference type="SAM" id="MobiDB-lite"/>
    </source>
</evidence>
<dbReference type="PANTHER" id="PTHR39607:SF1">
    <property type="entry name" value="B-ZIP TRANSCRIPTION FACTOR (EUROFUNG)"/>
    <property type="match status" value="1"/>
</dbReference>